<dbReference type="InterPro" id="IPR011835">
    <property type="entry name" value="GS/SS"/>
</dbReference>
<dbReference type="GO" id="GO:0009011">
    <property type="term" value="F:alpha-1,4-glucan glucosyltransferase (ADP-glucose donor) activity"/>
    <property type="evidence" value="ECO:0007669"/>
    <property type="project" value="UniProtKB-UniRule"/>
</dbReference>
<evidence type="ECO:0000259" key="9">
    <source>
        <dbReference type="Pfam" id="PF00534"/>
    </source>
</evidence>
<dbReference type="HAMAP" id="MF_00484">
    <property type="entry name" value="Glycogen_synth"/>
    <property type="match status" value="1"/>
</dbReference>
<feature type="domain" description="Starch synthase catalytic" evidence="10">
    <location>
        <begin position="13"/>
        <end position="253"/>
    </location>
</feature>
<dbReference type="InterPro" id="IPR001296">
    <property type="entry name" value="Glyco_trans_1"/>
</dbReference>
<evidence type="ECO:0000313" key="12">
    <source>
        <dbReference type="Proteomes" id="UP000320176"/>
    </source>
</evidence>
<dbReference type="GO" id="GO:0004373">
    <property type="term" value="F:alpha-1,4-glucan glucosyltransferase (UDP-glucose donor) activity"/>
    <property type="evidence" value="ECO:0007669"/>
    <property type="project" value="InterPro"/>
</dbReference>
<name>A0A5C6B7W3_9BACT</name>
<accession>A0A5C6B7W3</accession>
<evidence type="ECO:0000256" key="7">
    <source>
        <dbReference type="ARBA" id="ARBA00023056"/>
    </source>
</evidence>
<dbReference type="PANTHER" id="PTHR45825:SF11">
    <property type="entry name" value="ALPHA AMYLASE DOMAIN-CONTAINING PROTEIN"/>
    <property type="match status" value="1"/>
</dbReference>
<evidence type="ECO:0000256" key="2">
    <source>
        <dbReference type="ARBA" id="ARBA00002764"/>
    </source>
</evidence>
<comment type="pathway">
    <text evidence="3 8">Glycan biosynthesis; glycogen biosynthesis.</text>
</comment>
<evidence type="ECO:0000256" key="4">
    <source>
        <dbReference type="ARBA" id="ARBA00010281"/>
    </source>
</evidence>
<comment type="caution">
    <text evidence="11">The sequence shown here is derived from an EMBL/GenBank/DDBJ whole genome shotgun (WGS) entry which is preliminary data.</text>
</comment>
<gene>
    <name evidence="11" type="primary">glgA_1</name>
    <name evidence="8" type="synonym">glgA</name>
    <name evidence="11" type="ORF">Pla52n_06260</name>
</gene>
<dbReference type="Pfam" id="PF00534">
    <property type="entry name" value="Glycos_transf_1"/>
    <property type="match status" value="1"/>
</dbReference>
<reference evidence="11 12" key="1">
    <citation type="submission" date="2019-02" db="EMBL/GenBank/DDBJ databases">
        <title>Deep-cultivation of Planctomycetes and their phenomic and genomic characterization uncovers novel biology.</title>
        <authorList>
            <person name="Wiegand S."/>
            <person name="Jogler M."/>
            <person name="Boedeker C."/>
            <person name="Pinto D."/>
            <person name="Vollmers J."/>
            <person name="Rivas-Marin E."/>
            <person name="Kohn T."/>
            <person name="Peeters S.H."/>
            <person name="Heuer A."/>
            <person name="Rast P."/>
            <person name="Oberbeckmann S."/>
            <person name="Bunk B."/>
            <person name="Jeske O."/>
            <person name="Meyerdierks A."/>
            <person name="Storesund J.E."/>
            <person name="Kallscheuer N."/>
            <person name="Luecker S."/>
            <person name="Lage O.M."/>
            <person name="Pohl T."/>
            <person name="Merkel B.J."/>
            <person name="Hornburger P."/>
            <person name="Mueller R.-W."/>
            <person name="Bruemmer F."/>
            <person name="Labrenz M."/>
            <person name="Spormann A.M."/>
            <person name="Op Den Camp H."/>
            <person name="Overmann J."/>
            <person name="Amann R."/>
            <person name="Jetten M.S.M."/>
            <person name="Mascher T."/>
            <person name="Medema M.H."/>
            <person name="Devos D.P."/>
            <person name="Kaster A.-K."/>
            <person name="Ovreas L."/>
            <person name="Rohde M."/>
            <person name="Galperin M.Y."/>
            <person name="Jogler C."/>
        </authorList>
    </citation>
    <scope>NUCLEOTIDE SEQUENCE [LARGE SCALE GENOMIC DNA]</scope>
    <source>
        <strain evidence="11 12">Pla52n</strain>
    </source>
</reference>
<protein>
    <recommendedName>
        <fullName evidence="8">Glycogen synthase</fullName>
        <ecNumber evidence="8">2.4.1.21</ecNumber>
    </recommendedName>
    <alternativeName>
        <fullName evidence="8">Starch [bacterial glycogen] synthase</fullName>
    </alternativeName>
</protein>
<keyword evidence="12" id="KW-1185">Reference proteome</keyword>
<dbReference type="Proteomes" id="UP000320176">
    <property type="component" value="Unassembled WGS sequence"/>
</dbReference>
<keyword evidence="6 8" id="KW-0808">Transferase</keyword>
<keyword evidence="7 8" id="KW-0320">Glycogen biosynthesis</keyword>
<dbReference type="Pfam" id="PF08323">
    <property type="entry name" value="Glyco_transf_5"/>
    <property type="match status" value="1"/>
</dbReference>
<dbReference type="GO" id="GO:0005978">
    <property type="term" value="P:glycogen biosynthetic process"/>
    <property type="evidence" value="ECO:0007669"/>
    <property type="project" value="UniProtKB-UniRule"/>
</dbReference>
<sequence>MQQFHPGEREILNIVYLTTEAVPFAKTGGLADVCGTLPWKVAELGHRAAVIMPAFRSIHSSGIEVETTDVSFAVPMSDRKLVGARLLKSTLPYGDVPVWFIDQPQYFDRDGLYGDRSGDYADNAERFTFFCRAALTAIARIGWAVDVLHCNDWQTGLIPALIKSAPNVFPWVRNAATVMTIHNMAYQGQFPASAFSWTGLDWSYFRHESFEFYGNLNFLKAGLATADQITTVSPRYAQEIQTPQHGCGLDGVLGSGHDHVTGITNGIDPTIWDPANDSKIEHPYDTTDWQSGKTANKVSIQRRFDLKLSREVPLIGLVGRLAEQKGWDLILPVLRWHLEQGRPTQWVVLGSGDPRVEFELSSLAKEFGDQFGLHVGFDEALAHQIEAASDLFLMPSHYEPCGLNQLYSLRYGAVPVVTETGGLADTVVDCNEETLADRTATGFYLHEVSPVGLDDAIGRALQLRYHDPKKWEQIVLTGMNQDWSWRKSACQYVELYDRAVSLKQGLGKV</sequence>
<feature type="domain" description="Glycosyl transferase family 1" evidence="9">
    <location>
        <begin position="303"/>
        <end position="462"/>
    </location>
</feature>
<dbReference type="UniPathway" id="UPA00164"/>
<keyword evidence="5 8" id="KW-0328">Glycosyltransferase</keyword>
<dbReference type="NCBIfam" id="NF001899">
    <property type="entry name" value="PRK00654.1-2"/>
    <property type="match status" value="1"/>
</dbReference>
<dbReference type="CDD" id="cd03791">
    <property type="entry name" value="GT5_Glycogen_synthase_DULL1-like"/>
    <property type="match status" value="1"/>
</dbReference>
<comment type="catalytic activity">
    <reaction evidence="1 8">
        <text>[(1-&gt;4)-alpha-D-glucosyl](n) + ADP-alpha-D-glucose = [(1-&gt;4)-alpha-D-glucosyl](n+1) + ADP + H(+)</text>
        <dbReference type="Rhea" id="RHEA:18189"/>
        <dbReference type="Rhea" id="RHEA-COMP:9584"/>
        <dbReference type="Rhea" id="RHEA-COMP:9587"/>
        <dbReference type="ChEBI" id="CHEBI:15378"/>
        <dbReference type="ChEBI" id="CHEBI:15444"/>
        <dbReference type="ChEBI" id="CHEBI:57498"/>
        <dbReference type="ChEBI" id="CHEBI:456216"/>
        <dbReference type="EC" id="2.4.1.21"/>
    </reaction>
</comment>
<evidence type="ECO:0000313" key="11">
    <source>
        <dbReference type="EMBL" id="TWU08048.1"/>
    </source>
</evidence>
<organism evidence="11 12">
    <name type="scientific">Stieleria varia</name>
    <dbReference type="NCBI Taxonomy" id="2528005"/>
    <lineage>
        <taxon>Bacteria</taxon>
        <taxon>Pseudomonadati</taxon>
        <taxon>Planctomycetota</taxon>
        <taxon>Planctomycetia</taxon>
        <taxon>Pirellulales</taxon>
        <taxon>Pirellulaceae</taxon>
        <taxon>Stieleria</taxon>
    </lineage>
</organism>
<dbReference type="AlphaFoldDB" id="A0A5C6B7W3"/>
<proteinExistence type="inferred from homology"/>
<dbReference type="InterPro" id="IPR013534">
    <property type="entry name" value="Starch_synth_cat_dom"/>
</dbReference>
<evidence type="ECO:0000256" key="6">
    <source>
        <dbReference type="ARBA" id="ARBA00022679"/>
    </source>
</evidence>
<evidence type="ECO:0000256" key="3">
    <source>
        <dbReference type="ARBA" id="ARBA00004964"/>
    </source>
</evidence>
<feature type="binding site" evidence="8">
    <location>
        <position position="26"/>
    </location>
    <ligand>
        <name>ADP-alpha-D-glucose</name>
        <dbReference type="ChEBI" id="CHEBI:57498"/>
    </ligand>
</feature>
<dbReference type="EC" id="2.4.1.21" evidence="8"/>
<evidence type="ECO:0000259" key="10">
    <source>
        <dbReference type="Pfam" id="PF08323"/>
    </source>
</evidence>
<evidence type="ECO:0000256" key="8">
    <source>
        <dbReference type="HAMAP-Rule" id="MF_00484"/>
    </source>
</evidence>
<comment type="function">
    <text evidence="2 8">Synthesizes alpha-1,4-glucan chains using ADP-glucose.</text>
</comment>
<dbReference type="NCBIfam" id="TIGR02095">
    <property type="entry name" value="glgA"/>
    <property type="match status" value="1"/>
</dbReference>
<dbReference type="SUPFAM" id="SSF53756">
    <property type="entry name" value="UDP-Glycosyltransferase/glycogen phosphorylase"/>
    <property type="match status" value="1"/>
</dbReference>
<evidence type="ECO:0000256" key="5">
    <source>
        <dbReference type="ARBA" id="ARBA00022676"/>
    </source>
</evidence>
<dbReference type="PANTHER" id="PTHR45825">
    <property type="entry name" value="GRANULE-BOUND STARCH SYNTHASE 1, CHLOROPLASTIC/AMYLOPLASTIC"/>
    <property type="match status" value="1"/>
</dbReference>
<dbReference type="Gene3D" id="3.40.50.2000">
    <property type="entry name" value="Glycogen Phosphorylase B"/>
    <property type="match status" value="2"/>
</dbReference>
<comment type="similarity">
    <text evidence="4 8">Belongs to the glycosyltransferase 1 family. Bacterial/plant glycogen synthase subfamily.</text>
</comment>
<dbReference type="EMBL" id="SJPN01000001">
    <property type="protein sequence ID" value="TWU08048.1"/>
    <property type="molecule type" value="Genomic_DNA"/>
</dbReference>
<evidence type="ECO:0000256" key="1">
    <source>
        <dbReference type="ARBA" id="ARBA00001478"/>
    </source>
</evidence>